<dbReference type="GO" id="GO:0008982">
    <property type="term" value="F:protein-N(PI)-phosphohistidine-sugar phosphotransferase activity"/>
    <property type="evidence" value="ECO:0007669"/>
    <property type="project" value="InterPro"/>
</dbReference>
<dbReference type="Pfam" id="PF02378">
    <property type="entry name" value="PTS_EIIC"/>
    <property type="match status" value="1"/>
</dbReference>
<dbReference type="InterPro" id="IPR003352">
    <property type="entry name" value="PTS_EIIC"/>
</dbReference>
<keyword evidence="4 11" id="KW-0762">Sugar transport</keyword>
<dbReference type="PROSITE" id="PS51103">
    <property type="entry name" value="PTS_EIIC_TYPE_1"/>
    <property type="match status" value="1"/>
</dbReference>
<dbReference type="PANTHER" id="PTHR30175">
    <property type="entry name" value="PHOSPHOTRANSFERASE SYSTEM TRANSPORT PROTEIN"/>
    <property type="match status" value="1"/>
</dbReference>
<proteinExistence type="predicted"/>
<dbReference type="InterPro" id="IPR001996">
    <property type="entry name" value="PTS_IIB_1"/>
</dbReference>
<dbReference type="Pfam" id="PF00358">
    <property type="entry name" value="PTS_EIIA_1"/>
    <property type="match status" value="1"/>
</dbReference>
<dbReference type="PROSITE" id="PS51098">
    <property type="entry name" value="PTS_EIIB_TYPE_1"/>
    <property type="match status" value="1"/>
</dbReference>
<dbReference type="PROSITE" id="PS00371">
    <property type="entry name" value="PTS_EIIA_TYPE_1_HIS"/>
    <property type="match status" value="1"/>
</dbReference>
<gene>
    <name evidence="11" type="ORF">IAP99_12815</name>
</gene>
<evidence type="ECO:0000256" key="2">
    <source>
        <dbReference type="ARBA" id="ARBA00022448"/>
    </source>
</evidence>
<dbReference type="Proteomes" id="UP000516181">
    <property type="component" value="Chromosome"/>
</dbReference>
<dbReference type="GO" id="GO:0090589">
    <property type="term" value="F:protein-phosphocysteine-trehalose phosphotransferase system transporter activity"/>
    <property type="evidence" value="ECO:0007669"/>
    <property type="project" value="TreeGrafter"/>
</dbReference>
<dbReference type="RefSeq" id="WP_110242445.1">
    <property type="nucleotide sequence ID" value="NZ_CP060807.1"/>
</dbReference>
<dbReference type="GO" id="GO:0016301">
    <property type="term" value="F:kinase activity"/>
    <property type="evidence" value="ECO:0007669"/>
    <property type="project" value="UniProtKB-KW"/>
</dbReference>
<protein>
    <submittedName>
        <fullName evidence="11">PTS glucose transporter subunit IIA</fullName>
    </submittedName>
</protein>
<organism evidence="11 12">
    <name type="scientific">Klebsiella variicola</name>
    <dbReference type="NCBI Taxonomy" id="244366"/>
    <lineage>
        <taxon>Bacteria</taxon>
        <taxon>Pseudomonadati</taxon>
        <taxon>Pseudomonadota</taxon>
        <taxon>Gammaproteobacteria</taxon>
        <taxon>Enterobacterales</taxon>
        <taxon>Enterobacteriaceae</taxon>
        <taxon>Klebsiella/Raoultella group</taxon>
        <taxon>Klebsiella</taxon>
        <taxon>Klebsiella pneumoniae complex</taxon>
    </lineage>
</organism>
<accession>A0A2V3KWG7</accession>
<evidence type="ECO:0000256" key="5">
    <source>
        <dbReference type="ARBA" id="ARBA00022679"/>
    </source>
</evidence>
<name>A0A2V3KWG7_KLEVA</name>
<evidence type="ECO:0000256" key="1">
    <source>
        <dbReference type="ARBA" id="ARBA00004651"/>
    </source>
</evidence>
<dbReference type="Gene3D" id="3.30.1360.60">
    <property type="entry name" value="Glucose permease domain IIB"/>
    <property type="match status" value="1"/>
</dbReference>
<dbReference type="NCBIfam" id="TIGR01995">
    <property type="entry name" value="PTS-II-ABC-beta"/>
    <property type="match status" value="1"/>
</dbReference>
<sequence>MDHLNTGRTILKLVGGAGNIEHIEHCSTRLRLSLYDNAKVEVSDLKKLPEVMGVVTNVQCQIVIGKDVVKVFDAIRSLMANDADAKQKPVTKKKWNAWLIDFVISIFQPLIPAIAGGGVLKSILIILNMAGWLTKDSSTYQILDCIGTAPIYFLPLLIAITTANKLKVNPLVALTAVSVLLLPTFTTLAKQGATLMTFDITNVSYAAQVFPAILCVIFYAQTESLFNRYTPNALRGFLSPMLSLVTTVPVTLLILGPLGFEMGSLLTHLILWMHGKFGFIATGLLAGGLPFIVAAGMHKPFLPYAIMSMGQTGKESLYNPASLAHNIAEAGACLAVSLKSKDKMFKGTALSSGISALFGITEPALYGITLLHRPVLISVMLGAMVGGSFMGFMMVSAYAIVAPSLASISIFASPDNPTSLIYAIIGALVSFCLAFLSTLFFWKEKTTTPHPEEEMPKFEKTEVTANPVLMNDFTFTSPVEGKVIPLTEVNDDVFSSKIMGDGIAIVPTVGALYAPADGVIEHVFESGHAASMMTTHGVEVIFHIGIDTIQMNGQGFHPKITDGQHVKAGELLIEFDIDEITKAGYDPVVIMVITNSDRFMMKPSNDHTNTLQQFNIFSLKEA</sequence>
<keyword evidence="3" id="KW-1003">Cell membrane</keyword>
<dbReference type="InterPro" id="IPR001127">
    <property type="entry name" value="PTS_EIIA_1_perm"/>
</dbReference>
<keyword evidence="6" id="KW-0598">Phosphotransferase system</keyword>
<dbReference type="NCBIfam" id="TIGR00830">
    <property type="entry name" value="PTBA"/>
    <property type="match status" value="1"/>
</dbReference>
<evidence type="ECO:0000256" key="9">
    <source>
        <dbReference type="ARBA" id="ARBA00022989"/>
    </source>
</evidence>
<keyword evidence="5" id="KW-0808">Transferase</keyword>
<dbReference type="GO" id="GO:0015771">
    <property type="term" value="P:trehalose transport"/>
    <property type="evidence" value="ECO:0007669"/>
    <property type="project" value="TreeGrafter"/>
</dbReference>
<reference evidence="11 12" key="1">
    <citation type="submission" date="2020-08" db="EMBL/GenBank/DDBJ databases">
        <title>Complete genome sequence of Klebsiella pneumoniae KP2757.</title>
        <authorList>
            <person name="Zhang X."/>
        </authorList>
    </citation>
    <scope>NUCLEOTIDE SEQUENCE [LARGE SCALE GENOMIC DNA]</scope>
    <source>
        <strain evidence="11 12">KP2757</strain>
    </source>
</reference>
<dbReference type="InterPro" id="IPR036878">
    <property type="entry name" value="Glu_permease_IIB"/>
</dbReference>
<dbReference type="InterPro" id="IPR050558">
    <property type="entry name" value="PTS_Sugar-Specific_Components"/>
</dbReference>
<evidence type="ECO:0000256" key="3">
    <source>
        <dbReference type="ARBA" id="ARBA00022475"/>
    </source>
</evidence>
<evidence type="ECO:0000256" key="7">
    <source>
        <dbReference type="ARBA" id="ARBA00022692"/>
    </source>
</evidence>
<dbReference type="GO" id="GO:0005886">
    <property type="term" value="C:plasma membrane"/>
    <property type="evidence" value="ECO:0007669"/>
    <property type="project" value="UniProtKB-SubCell"/>
</dbReference>
<dbReference type="PANTHER" id="PTHR30175:SF1">
    <property type="entry name" value="PTS SYSTEM ARBUTIN-, CELLOBIOSE-, AND SALICIN-SPECIFIC EIIBC COMPONENT-RELATED"/>
    <property type="match status" value="1"/>
</dbReference>
<dbReference type="AlphaFoldDB" id="A0A2V3KWG7"/>
<keyword evidence="8" id="KW-0418">Kinase</keyword>
<keyword evidence="10" id="KW-0472">Membrane</keyword>
<keyword evidence="7" id="KW-0812">Transmembrane</keyword>
<dbReference type="CDD" id="cd00212">
    <property type="entry name" value="PTS_IIB_glc"/>
    <property type="match status" value="1"/>
</dbReference>
<dbReference type="SUPFAM" id="SSF51261">
    <property type="entry name" value="Duplicated hybrid motif"/>
    <property type="match status" value="1"/>
</dbReference>
<evidence type="ECO:0000256" key="6">
    <source>
        <dbReference type="ARBA" id="ARBA00022683"/>
    </source>
</evidence>
<keyword evidence="2" id="KW-0813">Transport</keyword>
<evidence type="ECO:0000256" key="4">
    <source>
        <dbReference type="ARBA" id="ARBA00022597"/>
    </source>
</evidence>
<evidence type="ECO:0000313" key="12">
    <source>
        <dbReference type="Proteomes" id="UP000516181"/>
    </source>
</evidence>
<dbReference type="InterPro" id="IPR011055">
    <property type="entry name" value="Dup_hybrid_motif"/>
</dbReference>
<dbReference type="Gene3D" id="2.70.70.10">
    <property type="entry name" value="Glucose Permease (Domain IIA)"/>
    <property type="match status" value="1"/>
</dbReference>
<dbReference type="SUPFAM" id="SSF55604">
    <property type="entry name" value="Glucose permease domain IIB"/>
    <property type="match status" value="1"/>
</dbReference>
<dbReference type="Pfam" id="PF00367">
    <property type="entry name" value="PTS_EIIB"/>
    <property type="match status" value="1"/>
</dbReference>
<dbReference type="InterPro" id="IPR013013">
    <property type="entry name" value="PTS_EIIC_1"/>
</dbReference>
<dbReference type="PROSITE" id="PS01035">
    <property type="entry name" value="PTS_EIIB_TYPE_1_CYS"/>
    <property type="match status" value="1"/>
</dbReference>
<dbReference type="GO" id="GO:0009401">
    <property type="term" value="P:phosphoenolpyruvate-dependent sugar phosphotransferase system"/>
    <property type="evidence" value="ECO:0007669"/>
    <property type="project" value="UniProtKB-KW"/>
</dbReference>
<dbReference type="EMBL" id="CP060807">
    <property type="protein sequence ID" value="QNP27151.1"/>
    <property type="molecule type" value="Genomic_DNA"/>
</dbReference>
<evidence type="ECO:0000256" key="8">
    <source>
        <dbReference type="ARBA" id="ARBA00022777"/>
    </source>
</evidence>
<dbReference type="InterPro" id="IPR011297">
    <property type="entry name" value="PTS_IIABC_b_glu"/>
</dbReference>
<comment type="subcellular location">
    <subcellularLocation>
        <location evidence="1">Cell membrane</location>
        <topology evidence="1">Multi-pass membrane protein</topology>
    </subcellularLocation>
</comment>
<dbReference type="PROSITE" id="PS51093">
    <property type="entry name" value="PTS_EIIA_TYPE_1"/>
    <property type="match status" value="1"/>
</dbReference>
<dbReference type="FunFam" id="2.70.70.10:FF:000001">
    <property type="entry name" value="PTS system glucose-specific IIA component"/>
    <property type="match status" value="1"/>
</dbReference>
<dbReference type="InterPro" id="IPR018113">
    <property type="entry name" value="PTrfase_EIIB_Cys"/>
</dbReference>
<evidence type="ECO:0000256" key="10">
    <source>
        <dbReference type="ARBA" id="ARBA00023136"/>
    </source>
</evidence>
<keyword evidence="9" id="KW-1133">Transmembrane helix</keyword>
<evidence type="ECO:0000313" key="11">
    <source>
        <dbReference type="EMBL" id="QNP27151.1"/>
    </source>
</evidence>